<dbReference type="HAMAP" id="MF_00323">
    <property type="entry name" value="Ferrochelatase"/>
    <property type="match status" value="1"/>
</dbReference>
<keyword evidence="6 9" id="KW-0456">Lyase</keyword>
<dbReference type="SUPFAM" id="SSF53800">
    <property type="entry name" value="Chelatase"/>
    <property type="match status" value="1"/>
</dbReference>
<evidence type="ECO:0000256" key="6">
    <source>
        <dbReference type="ARBA" id="ARBA00023239"/>
    </source>
</evidence>
<keyword evidence="7 9" id="KW-0627">Porphyrin biosynthesis</keyword>
<dbReference type="UniPathway" id="UPA00252">
    <property type="reaction ID" value="UER00325"/>
</dbReference>
<dbReference type="EMBL" id="CM004389">
    <property type="protein sequence ID" value="OAY54085.1"/>
    <property type="molecule type" value="Genomic_DNA"/>
</dbReference>
<comment type="subcellular location">
    <subcellularLocation>
        <location evidence="1 9">Plastid</location>
        <location evidence="1 9">Chloroplast</location>
    </subcellularLocation>
</comment>
<reference evidence="11" key="1">
    <citation type="journal article" date="2016" name="Nat. Biotechnol.">
        <title>Sequencing wild and cultivated cassava and related species reveals extensive interspecific hybridization and genetic diversity.</title>
        <authorList>
            <person name="Bredeson J.V."/>
            <person name="Lyons J.B."/>
            <person name="Prochnik S.E."/>
            <person name="Wu G.A."/>
            <person name="Ha C.M."/>
            <person name="Edsinger-Gonzales E."/>
            <person name="Grimwood J."/>
            <person name="Schmutz J."/>
            <person name="Rabbi I.Y."/>
            <person name="Egesi C."/>
            <person name="Nauluvula P."/>
            <person name="Lebot V."/>
            <person name="Ndunguru J."/>
            <person name="Mkamilo G."/>
            <person name="Bart R.S."/>
            <person name="Setter T.L."/>
            <person name="Gleadow R.M."/>
            <person name="Kulakow P."/>
            <person name="Ferguson M.E."/>
            <person name="Rounsley S."/>
            <person name="Rokhsar D.S."/>
        </authorList>
    </citation>
    <scope>NUCLEOTIDE SEQUENCE [LARGE SCALE GENOMIC DNA]</scope>
    <source>
        <strain evidence="11">cv. AM560-2</strain>
    </source>
</reference>
<evidence type="ECO:0000256" key="5">
    <source>
        <dbReference type="ARBA" id="ARBA00023133"/>
    </source>
</evidence>
<dbReference type="CDD" id="cd00419">
    <property type="entry name" value="Ferrochelatase_C"/>
    <property type="match status" value="1"/>
</dbReference>
<evidence type="ECO:0000256" key="1">
    <source>
        <dbReference type="ARBA" id="ARBA00004229"/>
    </source>
</evidence>
<dbReference type="Pfam" id="PF00762">
    <property type="entry name" value="Ferrochelatase"/>
    <property type="match status" value="1"/>
</dbReference>
<dbReference type="InterPro" id="IPR001015">
    <property type="entry name" value="Ferrochelatase"/>
</dbReference>
<dbReference type="Proteomes" id="UP000091857">
    <property type="component" value="Chromosome 3"/>
</dbReference>
<dbReference type="InterPro" id="IPR033644">
    <property type="entry name" value="Ferrochelatase_C"/>
</dbReference>
<dbReference type="NCBIfam" id="TIGR00109">
    <property type="entry name" value="hemH"/>
    <property type="match status" value="1"/>
</dbReference>
<evidence type="ECO:0000256" key="7">
    <source>
        <dbReference type="ARBA" id="ARBA00023244"/>
    </source>
</evidence>
<keyword evidence="9" id="KW-0934">Plastid</keyword>
<evidence type="ECO:0000256" key="9">
    <source>
        <dbReference type="RuleBase" id="RU000607"/>
    </source>
</evidence>
<comment type="similarity">
    <text evidence="3 9">Belongs to the ferrochelatase family.</text>
</comment>
<sequence>MEAATFPAAHPQMRFLGSNHKLSRPQVRSISVSGHSYGELLDFDKPTSQAVVALSSSSSGKSIAISRGSLLLSPAQKRHPVGQTFCAASAGEYTYGESLIESHSDTTEDRVGVLLLNLGGPETLHDVQPFLFNLFADPDIIRLPRLFRFLQRPLAQLISVLRAPKSKEGYAAIGGGSPLRKITDEQADAIKMALKAKGMPANVYVGMRYWYPFTEEAIHQIKRDRITRLVVLPLYPQFSISTTGSSLRVLQNIFSEDAYLSRLPVSIIQSWYQREGYIKAMADLIGEELKKFPKPEEVMIFFSAHGVPVSYVEDAGDPYKDQMEECIYLIMQELKVRGFNNDHTLAYQSRVGPVQWLKPYTDEVLVELGQKGVKSLLAVPVSFVSEHIETLEEIDMEYKHLALESGVENWGRVPALGCTSTFITDLADAVIEALPSAKAISTSKSTSEEADYDPLSYAIKMFFGSILAFVLLLSPKMVHAFRNHVF</sequence>
<comment type="pathway">
    <text evidence="2 9">Porphyrin-containing compound metabolism; protoheme biosynthesis; protoheme from protoporphyrin-IX: step 1/1.</text>
</comment>
<protein>
    <recommendedName>
        <fullName evidence="9">Ferrochelatase</fullName>
        <ecNumber evidence="9">4.98.1.1</ecNumber>
    </recommendedName>
</protein>
<keyword evidence="5 9" id="KW-0350">Heme biosynthesis</keyword>
<dbReference type="OrthoDB" id="1323at2759"/>
<dbReference type="PANTHER" id="PTHR11108:SF4">
    <property type="entry name" value="FERROCHELATASE-1, CHLOROPLASTIC_MITOCHONDRIAL"/>
    <property type="match status" value="1"/>
</dbReference>
<proteinExistence type="inferred from homology"/>
<dbReference type="AlphaFoldDB" id="A0A2C9W4I6"/>
<dbReference type="Gramene" id="Manes.03G046800.1.v8.1">
    <property type="protein sequence ID" value="Manes.03G046800.1.v8.1.CDS"/>
    <property type="gene ID" value="Manes.03G046800.v8.1"/>
</dbReference>
<keyword evidence="9" id="KW-0150">Chloroplast</keyword>
<dbReference type="CDD" id="cd03411">
    <property type="entry name" value="Ferrochelatase_N"/>
    <property type="match status" value="1"/>
</dbReference>
<keyword evidence="4 9" id="KW-0408">Iron</keyword>
<evidence type="ECO:0000256" key="4">
    <source>
        <dbReference type="ARBA" id="ARBA00023004"/>
    </source>
</evidence>
<name>A0A2C9W4I6_MANES</name>
<evidence type="ECO:0000313" key="10">
    <source>
        <dbReference type="EMBL" id="OAY54085.1"/>
    </source>
</evidence>
<comment type="caution">
    <text evidence="10">The sequence shown here is derived from an EMBL/GenBank/DDBJ whole genome shotgun (WGS) entry which is preliminary data.</text>
</comment>
<comment type="function">
    <text evidence="9">Catalyzes the ferrous insertion into protoporphyrin IX.</text>
</comment>
<dbReference type="FunFam" id="3.40.50.1400:FF:000006">
    <property type="entry name" value="Ferrochelatase"/>
    <property type="match status" value="1"/>
</dbReference>
<dbReference type="InterPro" id="IPR033659">
    <property type="entry name" value="Ferrochelatase_N"/>
</dbReference>
<comment type="catalytic activity">
    <reaction evidence="8 9">
        <text>heme b + 2 H(+) = protoporphyrin IX + Fe(2+)</text>
        <dbReference type="Rhea" id="RHEA:22584"/>
        <dbReference type="ChEBI" id="CHEBI:15378"/>
        <dbReference type="ChEBI" id="CHEBI:29033"/>
        <dbReference type="ChEBI" id="CHEBI:57306"/>
        <dbReference type="ChEBI" id="CHEBI:60344"/>
        <dbReference type="EC" id="4.98.1.1"/>
    </reaction>
</comment>
<dbReference type="GO" id="GO:0006783">
    <property type="term" value="P:heme biosynthetic process"/>
    <property type="evidence" value="ECO:0000318"/>
    <property type="project" value="GO_Central"/>
</dbReference>
<organism evidence="10 11">
    <name type="scientific">Manihot esculenta</name>
    <name type="common">Cassava</name>
    <name type="synonym">Jatropha manihot</name>
    <dbReference type="NCBI Taxonomy" id="3983"/>
    <lineage>
        <taxon>Eukaryota</taxon>
        <taxon>Viridiplantae</taxon>
        <taxon>Streptophyta</taxon>
        <taxon>Embryophyta</taxon>
        <taxon>Tracheophyta</taxon>
        <taxon>Spermatophyta</taxon>
        <taxon>Magnoliopsida</taxon>
        <taxon>eudicotyledons</taxon>
        <taxon>Gunneridae</taxon>
        <taxon>Pentapetalae</taxon>
        <taxon>rosids</taxon>
        <taxon>fabids</taxon>
        <taxon>Malpighiales</taxon>
        <taxon>Euphorbiaceae</taxon>
        <taxon>Crotonoideae</taxon>
        <taxon>Manihoteae</taxon>
        <taxon>Manihot</taxon>
    </lineage>
</organism>
<dbReference type="InterPro" id="IPR019772">
    <property type="entry name" value="Ferrochelatase_AS"/>
</dbReference>
<dbReference type="PANTHER" id="PTHR11108">
    <property type="entry name" value="FERROCHELATASE"/>
    <property type="match status" value="1"/>
</dbReference>
<evidence type="ECO:0000313" key="11">
    <source>
        <dbReference type="Proteomes" id="UP000091857"/>
    </source>
</evidence>
<dbReference type="STRING" id="3983.A0A2C9W4I6"/>
<dbReference type="OMA" id="DPYHCEC"/>
<dbReference type="Gene3D" id="3.40.50.1400">
    <property type="match status" value="2"/>
</dbReference>
<evidence type="ECO:0000256" key="3">
    <source>
        <dbReference type="ARBA" id="ARBA00007718"/>
    </source>
</evidence>
<accession>A0A2C9W4I6</accession>
<dbReference type="GO" id="GO:0006979">
    <property type="term" value="P:response to oxidative stress"/>
    <property type="evidence" value="ECO:0007669"/>
    <property type="project" value="EnsemblPlants"/>
</dbReference>
<gene>
    <name evidence="10" type="ORF">MANES_03G046800v8</name>
</gene>
<evidence type="ECO:0000256" key="2">
    <source>
        <dbReference type="ARBA" id="ARBA00004943"/>
    </source>
</evidence>
<evidence type="ECO:0000256" key="8">
    <source>
        <dbReference type="ARBA" id="ARBA00049380"/>
    </source>
</evidence>
<dbReference type="EC" id="4.98.1.1" evidence="9"/>
<dbReference type="GO" id="GO:0005739">
    <property type="term" value="C:mitochondrion"/>
    <property type="evidence" value="ECO:0000318"/>
    <property type="project" value="GO_Central"/>
</dbReference>
<dbReference type="GO" id="GO:0009507">
    <property type="term" value="C:chloroplast"/>
    <property type="evidence" value="ECO:0007669"/>
    <property type="project" value="UniProtKB-SubCell"/>
</dbReference>
<dbReference type="GO" id="GO:0004325">
    <property type="term" value="F:ferrochelatase activity"/>
    <property type="evidence" value="ECO:0000318"/>
    <property type="project" value="GO_Central"/>
</dbReference>
<dbReference type="PROSITE" id="PS00534">
    <property type="entry name" value="FERROCHELATASE"/>
    <property type="match status" value="1"/>
</dbReference>
<keyword evidence="11" id="KW-1185">Reference proteome</keyword>